<dbReference type="InterPro" id="IPR029058">
    <property type="entry name" value="AB_hydrolase_fold"/>
</dbReference>
<dbReference type="SUPFAM" id="SSF53474">
    <property type="entry name" value="alpha/beta-Hydrolases"/>
    <property type="match status" value="1"/>
</dbReference>
<evidence type="ECO:0000313" key="3">
    <source>
        <dbReference type="EMBL" id="RDD82802.1"/>
    </source>
</evidence>
<organism evidence="3 4">
    <name type="scientific">Dyella tabacisoli</name>
    <dbReference type="NCBI Taxonomy" id="2282381"/>
    <lineage>
        <taxon>Bacteria</taxon>
        <taxon>Pseudomonadati</taxon>
        <taxon>Pseudomonadota</taxon>
        <taxon>Gammaproteobacteria</taxon>
        <taxon>Lysobacterales</taxon>
        <taxon>Rhodanobacteraceae</taxon>
        <taxon>Dyella</taxon>
    </lineage>
</organism>
<feature type="domain" description="X-Tfes XVIPCD" evidence="2">
    <location>
        <begin position="423"/>
        <end position="522"/>
    </location>
</feature>
<gene>
    <name evidence="3" type="ORF">DVJ77_04600</name>
</gene>
<dbReference type="Proteomes" id="UP000253782">
    <property type="component" value="Unassembled WGS sequence"/>
</dbReference>
<evidence type="ECO:0000313" key="4">
    <source>
        <dbReference type="Proteomes" id="UP000253782"/>
    </source>
</evidence>
<dbReference type="RefSeq" id="WP_114844317.1">
    <property type="nucleotide sequence ID" value="NZ_JBHSPE010000001.1"/>
</dbReference>
<proteinExistence type="predicted"/>
<dbReference type="AlphaFoldDB" id="A0A369UPW3"/>
<feature type="region of interest" description="Disordered" evidence="1">
    <location>
        <begin position="526"/>
        <end position="553"/>
    </location>
</feature>
<dbReference type="Pfam" id="PF26363">
    <property type="entry name" value="Phospholipase-like"/>
    <property type="match status" value="1"/>
</dbReference>
<dbReference type="GO" id="GO:0006629">
    <property type="term" value="P:lipid metabolic process"/>
    <property type="evidence" value="ECO:0007669"/>
    <property type="project" value="InterPro"/>
</dbReference>
<sequence>MSISTADNALLSQDSYKDHRLNEVIELGGVKYKILDHADNPSTGYQATAYQRSDTGEVVIAHRGTEFNREPVHDGGVDAGMVLIGLNAQTPDAMAFTKKVMDEAKKDAAEHHYPLNVTVTGHSLGGTLAEITAYKYGLHGETFNAYGAAGLMEGVPKGGHQVIDHVRATDVVSAASTHFGEVRIYAAKQDIDILSKAGYRDDSGALSPRNPIKAVDFSAHAIDNFVPNGKTLGGSIISPESQARYNEHHGMIDRYRSDVMDLRTGLSASWEVPRAIVGGAEELGHAAGKRITQGVHVAEHAAHYVAHEASQAYDATRHTVTEKVTQGVHAAEHAAHYVAHEATQAYDTARKEVSHGVHAVEQVASKAVNETSHALHAAGHAVSEASHAVSEKVSGAFDTLSHPGSWFDNKPSTPAAAAPARLDHSSHPDHALYQQSLGAVHRLDAENHHASDQRSNNLAAALVVAARRDGLSQIHHAVLSDDASRTYAVQGDLRSSFKQVSHVNTAEAVATPIDKSSAAWEQAAQSKHANQAQLAQQQVHQQAPTQPNPTRTM</sequence>
<reference evidence="3 4" key="1">
    <citation type="submission" date="2018-07" db="EMBL/GenBank/DDBJ databases">
        <title>Dyella tabacisoli L4-6T, whole genome shotgun sequence.</title>
        <authorList>
            <person name="Zhou X.-K."/>
            <person name="Li W.-J."/>
            <person name="Duan Y.-Q."/>
        </authorList>
    </citation>
    <scope>NUCLEOTIDE SEQUENCE [LARGE SCALE GENOMIC DNA]</scope>
    <source>
        <strain evidence="3 4">L4-6</strain>
    </source>
</reference>
<keyword evidence="4" id="KW-1185">Reference proteome</keyword>
<evidence type="ECO:0000259" key="2">
    <source>
        <dbReference type="Pfam" id="PF20410"/>
    </source>
</evidence>
<dbReference type="OrthoDB" id="7226437at2"/>
<name>A0A369UPW3_9GAMM</name>
<protein>
    <recommendedName>
        <fullName evidence="2">X-Tfes XVIPCD domain-containing protein</fullName>
    </recommendedName>
</protein>
<evidence type="ECO:0000256" key="1">
    <source>
        <dbReference type="SAM" id="MobiDB-lite"/>
    </source>
</evidence>
<feature type="compositionally biased region" description="Low complexity" evidence="1">
    <location>
        <begin position="529"/>
        <end position="545"/>
    </location>
</feature>
<accession>A0A369UPW3</accession>
<dbReference type="Pfam" id="PF20410">
    <property type="entry name" value="X-Tfes_XVIPCD"/>
    <property type="match status" value="1"/>
</dbReference>
<dbReference type="EMBL" id="QQAH01000003">
    <property type="protein sequence ID" value="RDD82802.1"/>
    <property type="molecule type" value="Genomic_DNA"/>
</dbReference>
<comment type="caution">
    <text evidence="3">The sequence shown here is derived from an EMBL/GenBank/DDBJ whole genome shotgun (WGS) entry which is preliminary data.</text>
</comment>
<dbReference type="Gene3D" id="3.40.50.1820">
    <property type="entry name" value="alpha/beta hydrolase"/>
    <property type="match status" value="1"/>
</dbReference>
<dbReference type="InterPro" id="IPR046519">
    <property type="entry name" value="X-Tfes_XVIPCD"/>
</dbReference>